<evidence type="ECO:0000256" key="6">
    <source>
        <dbReference type="RuleBase" id="RU003732"/>
    </source>
</evidence>
<comment type="subcellular location">
    <subcellularLocation>
        <location evidence="1">Membrane</location>
        <topology evidence="1">Multi-pass membrane protein</topology>
    </subcellularLocation>
</comment>
<dbReference type="InterPro" id="IPR000175">
    <property type="entry name" value="Na/ntran_symport"/>
</dbReference>
<reference evidence="9" key="1">
    <citation type="journal article" date="2019" name="Int. J. Syst. Evol. Microbiol.">
        <title>The Global Catalogue of Microorganisms (GCM) 10K type strain sequencing project: providing services to taxonomists for standard genome sequencing and annotation.</title>
        <authorList>
            <consortium name="The Broad Institute Genomics Platform"/>
            <consortium name="The Broad Institute Genome Sequencing Center for Infectious Disease"/>
            <person name="Wu L."/>
            <person name="Ma J."/>
        </authorList>
    </citation>
    <scope>NUCLEOTIDE SEQUENCE [LARGE SCALE GENOMIC DNA]</scope>
    <source>
        <strain evidence="9">JCM 19125</strain>
    </source>
</reference>
<evidence type="ECO:0000256" key="2">
    <source>
        <dbReference type="ARBA" id="ARBA00022448"/>
    </source>
</evidence>
<dbReference type="EMBL" id="BAABLV010000017">
    <property type="protein sequence ID" value="GAA4894748.1"/>
    <property type="molecule type" value="Genomic_DNA"/>
</dbReference>
<dbReference type="SUPFAM" id="SSF161070">
    <property type="entry name" value="SNF-like"/>
    <property type="match status" value="1"/>
</dbReference>
<evidence type="ECO:0000313" key="8">
    <source>
        <dbReference type="EMBL" id="GAA4894748.1"/>
    </source>
</evidence>
<comment type="similarity">
    <text evidence="6">Belongs to the sodium:neurotransmitter symporter (SNF) (TC 2.A.22) family.</text>
</comment>
<dbReference type="PANTHER" id="PTHR42948">
    <property type="entry name" value="TRANSPORTER"/>
    <property type="match status" value="1"/>
</dbReference>
<keyword evidence="5 7" id="KW-0472">Membrane</keyword>
<gene>
    <name evidence="8" type="ORF">GCM10025789_10140</name>
</gene>
<feature type="transmembrane region" description="Helical" evidence="7">
    <location>
        <begin position="234"/>
        <end position="259"/>
    </location>
</feature>
<dbReference type="PANTHER" id="PTHR42948:SF1">
    <property type="entry name" value="TRANSPORTER"/>
    <property type="match status" value="1"/>
</dbReference>
<keyword evidence="4 7" id="KW-1133">Transmembrane helix</keyword>
<feature type="transmembrane region" description="Helical" evidence="7">
    <location>
        <begin position="472"/>
        <end position="499"/>
    </location>
</feature>
<evidence type="ECO:0000256" key="3">
    <source>
        <dbReference type="ARBA" id="ARBA00022692"/>
    </source>
</evidence>
<feature type="transmembrane region" description="Helical" evidence="7">
    <location>
        <begin position="99"/>
        <end position="128"/>
    </location>
</feature>
<evidence type="ECO:0000256" key="4">
    <source>
        <dbReference type="ARBA" id="ARBA00022989"/>
    </source>
</evidence>
<organism evidence="8 9">
    <name type="scientific">Tessaracoccus lubricantis</name>
    <dbReference type="NCBI Taxonomy" id="545543"/>
    <lineage>
        <taxon>Bacteria</taxon>
        <taxon>Bacillati</taxon>
        <taxon>Actinomycetota</taxon>
        <taxon>Actinomycetes</taxon>
        <taxon>Propionibacteriales</taxon>
        <taxon>Propionibacteriaceae</taxon>
        <taxon>Tessaracoccus</taxon>
    </lineage>
</organism>
<comment type="caution">
    <text evidence="8">The sequence shown here is derived from an EMBL/GenBank/DDBJ whole genome shotgun (WGS) entry which is preliminary data.</text>
</comment>
<dbReference type="PRINTS" id="PR00176">
    <property type="entry name" value="NANEUSMPORT"/>
</dbReference>
<dbReference type="InterPro" id="IPR037272">
    <property type="entry name" value="SNS_sf"/>
</dbReference>
<accession>A0ABP9F5F7</accession>
<evidence type="ECO:0000256" key="1">
    <source>
        <dbReference type="ARBA" id="ARBA00004141"/>
    </source>
</evidence>
<feature type="transmembrane region" description="Helical" evidence="7">
    <location>
        <begin position="370"/>
        <end position="394"/>
    </location>
</feature>
<protein>
    <recommendedName>
        <fullName evidence="6">Transporter</fullName>
    </recommendedName>
</protein>
<dbReference type="PROSITE" id="PS00610">
    <property type="entry name" value="NA_NEUROTRAN_SYMP_1"/>
    <property type="match status" value="1"/>
</dbReference>
<feature type="transmembrane region" description="Helical" evidence="7">
    <location>
        <begin position="271"/>
        <end position="296"/>
    </location>
</feature>
<feature type="transmembrane region" description="Helical" evidence="7">
    <location>
        <begin position="56"/>
        <end position="78"/>
    </location>
</feature>
<evidence type="ECO:0000256" key="7">
    <source>
        <dbReference type="SAM" id="Phobius"/>
    </source>
</evidence>
<evidence type="ECO:0000313" key="9">
    <source>
        <dbReference type="Proteomes" id="UP001501521"/>
    </source>
</evidence>
<evidence type="ECO:0000256" key="5">
    <source>
        <dbReference type="ARBA" id="ARBA00023136"/>
    </source>
</evidence>
<proteinExistence type="inferred from homology"/>
<feature type="transmembrane region" description="Helical" evidence="7">
    <location>
        <begin position="194"/>
        <end position="214"/>
    </location>
</feature>
<dbReference type="Proteomes" id="UP001501521">
    <property type="component" value="Unassembled WGS sequence"/>
</dbReference>
<dbReference type="NCBIfam" id="NF037979">
    <property type="entry name" value="Na_transp"/>
    <property type="match status" value="1"/>
</dbReference>
<dbReference type="Pfam" id="PF00209">
    <property type="entry name" value="SNF"/>
    <property type="match status" value="2"/>
</dbReference>
<sequence length="525" mass="56517">MSDPSVTRPPVTSTHRREMFSSRNVFILAAIGSAVGLGNIWRFPYVSYTNGGGAFLIPYLTALLSAGIPLLFLDYALGHRYRASAPLALRRVGRKWTEMFGWWQVLVCFVIAVYYAAILAWAAMYFIFSFTEAWGDDPEGFLFGEFLQVAETPHIGFDFVPQVAIPMLLVWVLTLVVIGLGVKKGIAAANLVMIPLLLVMFLVLVIQALTLPGATDGLNAFFTPDWAALAKPGVWAAAYGQIFFSLSVGFGIMITYSSYLRRRTNLTGSGLVVGFANSGFELLAGIGVFAVLGFMAQASGSAVGDVASGGIGLAFVAFPSIVSSTSIGPVLGVLFFASLVFAGFTSMISIVEVCTAALQDKLGLGRVQATLAVGLPMAIASMLLLSTTTGLFFLDITDEFINKFGILLGAFAMVIVVAWVLRKIPLLQHHLYRVSTVRFGSLWRVLVAIVVPVVLGYILVNEVIKHVTEPYGGYPLGMLGVFGWGMVASLIIGAAILAFTPWKHGTIETVDELALDAKYEEIMQK</sequence>
<feature type="transmembrane region" description="Helical" evidence="7">
    <location>
        <begin position="25"/>
        <end position="44"/>
    </location>
</feature>
<name>A0ABP9F5F7_9ACTN</name>
<dbReference type="PROSITE" id="PS50267">
    <property type="entry name" value="NA_NEUROTRAN_SYMP_3"/>
    <property type="match status" value="1"/>
</dbReference>
<dbReference type="RefSeq" id="WP_345579930.1">
    <property type="nucleotide sequence ID" value="NZ_BAABLV010000017.1"/>
</dbReference>
<feature type="transmembrane region" description="Helical" evidence="7">
    <location>
        <begin position="163"/>
        <end position="182"/>
    </location>
</feature>
<keyword evidence="9" id="KW-1185">Reference proteome</keyword>
<keyword evidence="3 6" id="KW-0812">Transmembrane</keyword>
<feature type="transmembrane region" description="Helical" evidence="7">
    <location>
        <begin position="333"/>
        <end position="358"/>
    </location>
</feature>
<feature type="transmembrane region" description="Helical" evidence="7">
    <location>
        <begin position="442"/>
        <end position="460"/>
    </location>
</feature>
<feature type="transmembrane region" description="Helical" evidence="7">
    <location>
        <begin position="400"/>
        <end position="421"/>
    </location>
</feature>
<dbReference type="CDD" id="cd10334">
    <property type="entry name" value="SLC6sbd_u1"/>
    <property type="match status" value="1"/>
</dbReference>
<keyword evidence="2 6" id="KW-0813">Transport</keyword>
<keyword evidence="6" id="KW-0769">Symport</keyword>